<sequence length="89" mass="9983">GDFDNDIGVPYILMSKVSGRPLSDFDWSEKPSTPDERGHFNYLPIADQDREKVLTQLGVIMSHLAEIHFNKIGSLVEDENGNYSIGECL</sequence>
<organism evidence="1 2">
    <name type="scientific">Sporothrix epigloea</name>
    <dbReference type="NCBI Taxonomy" id="1892477"/>
    <lineage>
        <taxon>Eukaryota</taxon>
        <taxon>Fungi</taxon>
        <taxon>Dikarya</taxon>
        <taxon>Ascomycota</taxon>
        <taxon>Pezizomycotina</taxon>
        <taxon>Sordariomycetes</taxon>
        <taxon>Sordariomycetidae</taxon>
        <taxon>Ophiostomatales</taxon>
        <taxon>Ophiostomataceae</taxon>
        <taxon>Sporothrix</taxon>
    </lineage>
</organism>
<name>A0ABP0E521_9PEZI</name>
<evidence type="ECO:0000313" key="2">
    <source>
        <dbReference type="Proteomes" id="UP001642502"/>
    </source>
</evidence>
<accession>A0ABP0E521</accession>
<keyword evidence="2" id="KW-1185">Reference proteome</keyword>
<protein>
    <submittedName>
        <fullName evidence="1">Uncharacterized protein</fullName>
    </submittedName>
</protein>
<dbReference type="EMBL" id="CAWUON010000496">
    <property type="protein sequence ID" value="CAK7275675.1"/>
    <property type="molecule type" value="Genomic_DNA"/>
</dbReference>
<evidence type="ECO:0000313" key="1">
    <source>
        <dbReference type="EMBL" id="CAK7275675.1"/>
    </source>
</evidence>
<proteinExistence type="predicted"/>
<comment type="caution">
    <text evidence="1">The sequence shown here is derived from an EMBL/GenBank/DDBJ whole genome shotgun (WGS) entry which is preliminary data.</text>
</comment>
<feature type="non-terminal residue" evidence="1">
    <location>
        <position position="1"/>
    </location>
</feature>
<reference evidence="1 2" key="1">
    <citation type="submission" date="2024-01" db="EMBL/GenBank/DDBJ databases">
        <authorList>
            <person name="Allen C."/>
            <person name="Tagirdzhanova G."/>
        </authorList>
    </citation>
    <scope>NUCLEOTIDE SEQUENCE [LARGE SCALE GENOMIC DNA]</scope>
    <source>
        <strain evidence="1 2">CBS 119000</strain>
    </source>
</reference>
<feature type="non-terminal residue" evidence="1">
    <location>
        <position position="89"/>
    </location>
</feature>
<gene>
    <name evidence="1" type="ORF">SEPCBS119000_006801</name>
</gene>
<dbReference type="Proteomes" id="UP001642502">
    <property type="component" value="Unassembled WGS sequence"/>
</dbReference>